<dbReference type="RefSeq" id="WP_153982763.1">
    <property type="nucleotide sequence ID" value="NZ_BAAANZ010000006.1"/>
</dbReference>
<organism evidence="1 2">
    <name type="scientific">Microcella frigidaquae</name>
    <dbReference type="NCBI Taxonomy" id="424758"/>
    <lineage>
        <taxon>Bacteria</taxon>
        <taxon>Bacillati</taxon>
        <taxon>Actinomycetota</taxon>
        <taxon>Actinomycetes</taxon>
        <taxon>Micrococcales</taxon>
        <taxon>Microbacteriaceae</taxon>
        <taxon>Microcella</taxon>
    </lineage>
</organism>
<sequence>MLLISPLRRSLRRIDRLGRADGERGNAMIAVIGLLAVTSIITMTVTSATVQALGFTSLTRASVQSNAAAEAGVDAMIAALFADDCPASGELTATQGSVDPALTGAAAAAPFFESTIAYRISTAAAWTAGCPIDAATQIRIQSVGFAADEGVAESASAGDASAVQAIYTWRPGANTAAVTGAAVFSYGTPGLANSLELLSFNGNQANVIVAEGNILCSNSVYVEGDIVAANGNIQLDNTCSAGGNVWASGTVTLQGNKTIGGDVIAAGTGLTRIDPSTTIEGGVYARGEIDSWGQRCTTGATGWDAAGDACSVARTTGADPVFYNRADVVAPTRPPWVDVNFVAADWQSRGWTVRTWGGSCIIDNKTVSSAAVTAISGYTTPTVIDARACSSFTISSSAKWKLTMRTDITFILPRTANIEDFTAVSNGSIDRALRFITPDTVADGKPTSTGCGRIDINNQNELEAPIAVIVYTPCPVFNSNSLTWRGQYYASNVSFSNNSELTYVPIGIPGFDLGNGAGGPGGGGAVGGEPLPGTPGDLIEYTDIDVPA</sequence>
<evidence type="ECO:0000313" key="1">
    <source>
        <dbReference type="EMBL" id="MBB5617808.1"/>
    </source>
</evidence>
<reference evidence="1 2" key="1">
    <citation type="submission" date="2020-08" db="EMBL/GenBank/DDBJ databases">
        <title>Sequencing the genomes of 1000 actinobacteria strains.</title>
        <authorList>
            <person name="Klenk H.-P."/>
        </authorList>
    </citation>
    <scope>NUCLEOTIDE SEQUENCE [LARGE SCALE GENOMIC DNA]</scope>
    <source>
        <strain evidence="1 2">DSM 23889</strain>
    </source>
</reference>
<dbReference type="EMBL" id="JACHBS010000001">
    <property type="protein sequence ID" value="MBB5617808.1"/>
    <property type="molecule type" value="Genomic_DNA"/>
</dbReference>
<name>A0A840XMG6_9MICO</name>
<comment type="caution">
    <text evidence="1">The sequence shown here is derived from an EMBL/GenBank/DDBJ whole genome shotgun (WGS) entry which is preliminary data.</text>
</comment>
<gene>
    <name evidence="1" type="ORF">BJ959_001304</name>
</gene>
<dbReference type="Proteomes" id="UP000552883">
    <property type="component" value="Unassembled WGS sequence"/>
</dbReference>
<evidence type="ECO:0000313" key="2">
    <source>
        <dbReference type="Proteomes" id="UP000552883"/>
    </source>
</evidence>
<accession>A0A840XMG6</accession>
<dbReference type="OrthoDB" id="5094704at2"/>
<keyword evidence="2" id="KW-1185">Reference proteome</keyword>
<dbReference type="AlphaFoldDB" id="A0A840XMG6"/>
<protein>
    <submittedName>
        <fullName evidence="1">Uncharacterized protein</fullName>
    </submittedName>
</protein>
<proteinExistence type="predicted"/>